<dbReference type="PROSITE" id="PS50937">
    <property type="entry name" value="HTH_MERR_2"/>
    <property type="match status" value="1"/>
</dbReference>
<feature type="domain" description="HTH merR-type" evidence="5">
    <location>
        <begin position="9"/>
        <end position="78"/>
    </location>
</feature>
<evidence type="ECO:0000313" key="7">
    <source>
        <dbReference type="Proteomes" id="UP000290439"/>
    </source>
</evidence>
<dbReference type="InterPro" id="IPR009061">
    <property type="entry name" value="DNA-bd_dom_put_sf"/>
</dbReference>
<dbReference type="SMART" id="SM00422">
    <property type="entry name" value="HTH_MERR"/>
    <property type="match status" value="1"/>
</dbReference>
<dbReference type="EMBL" id="LR215973">
    <property type="protein sequence ID" value="VFB00654.1"/>
    <property type="molecule type" value="Genomic_DNA"/>
</dbReference>
<dbReference type="Proteomes" id="UP000290439">
    <property type="component" value="Chromosome"/>
</dbReference>
<keyword evidence="2" id="KW-0805">Transcription regulation</keyword>
<dbReference type="Gene3D" id="1.10.490.50">
    <property type="entry name" value="Antibiotic binding domain of TipA-like multidrug resistance regulators"/>
    <property type="match status" value="1"/>
</dbReference>
<dbReference type="SUPFAM" id="SSF46955">
    <property type="entry name" value="Putative DNA-binding domain"/>
    <property type="match status" value="1"/>
</dbReference>
<dbReference type="GO" id="GO:0003700">
    <property type="term" value="F:DNA-binding transcription factor activity"/>
    <property type="evidence" value="ECO:0007669"/>
    <property type="project" value="InterPro"/>
</dbReference>
<dbReference type="Pfam" id="PF13411">
    <property type="entry name" value="MerR_1"/>
    <property type="match status" value="1"/>
</dbReference>
<reference evidence="6 7" key="1">
    <citation type="submission" date="2019-02" db="EMBL/GenBank/DDBJ databases">
        <authorList>
            <consortium name="Pathogen Informatics"/>
        </authorList>
    </citation>
    <scope>NUCLEOTIDE SEQUENCE [LARGE SCALE GENOMIC DNA]</scope>
    <source>
        <strain evidence="6 7">3012STDY6756504</strain>
    </source>
</reference>
<dbReference type="GO" id="GO:0003677">
    <property type="term" value="F:DNA binding"/>
    <property type="evidence" value="ECO:0007669"/>
    <property type="project" value="UniProtKB-KW"/>
</dbReference>
<dbReference type="AlphaFoldDB" id="A0A4V6ICR9"/>
<proteinExistence type="predicted"/>
<dbReference type="InterPro" id="IPR036244">
    <property type="entry name" value="TipA-like_antibiotic-bd"/>
</dbReference>
<protein>
    <submittedName>
        <fullName evidence="6">Multidrug transporter activation protein</fullName>
    </submittedName>
</protein>
<keyword evidence="4" id="KW-0804">Transcription</keyword>
<evidence type="ECO:0000256" key="3">
    <source>
        <dbReference type="ARBA" id="ARBA00023125"/>
    </source>
</evidence>
<dbReference type="Pfam" id="PF07739">
    <property type="entry name" value="TipAS"/>
    <property type="match status" value="1"/>
</dbReference>
<dbReference type="InterPro" id="IPR047057">
    <property type="entry name" value="MerR_fam"/>
</dbReference>
<dbReference type="InterPro" id="IPR000551">
    <property type="entry name" value="MerR-type_HTH_dom"/>
</dbReference>
<dbReference type="PANTHER" id="PTHR30204">
    <property type="entry name" value="REDOX-CYCLING DRUG-SENSING TRANSCRIPTIONAL ACTIVATOR SOXR"/>
    <property type="match status" value="1"/>
</dbReference>
<evidence type="ECO:0000259" key="5">
    <source>
        <dbReference type="PROSITE" id="PS50937"/>
    </source>
</evidence>
<keyword evidence="3" id="KW-0238">DNA-binding</keyword>
<evidence type="ECO:0000256" key="4">
    <source>
        <dbReference type="ARBA" id="ARBA00023163"/>
    </source>
</evidence>
<dbReference type="CDD" id="cd01106">
    <property type="entry name" value="HTH_TipAL-Mta"/>
    <property type="match status" value="1"/>
</dbReference>
<dbReference type="SUPFAM" id="SSF89082">
    <property type="entry name" value="Antibiotic binding domain of TipA-like multidrug resistance regulators"/>
    <property type="match status" value="1"/>
</dbReference>
<dbReference type="PRINTS" id="PR00040">
    <property type="entry name" value="HTHMERR"/>
</dbReference>
<dbReference type="InterPro" id="IPR012925">
    <property type="entry name" value="TipAS_dom"/>
</dbReference>
<gene>
    <name evidence="6" type="primary">mta</name>
    <name evidence="6" type="ORF">NCTC10797_04455</name>
</gene>
<dbReference type="RefSeq" id="WP_130918445.1">
    <property type="nucleotide sequence ID" value="NZ_JADLPI010000001.1"/>
</dbReference>
<dbReference type="PANTHER" id="PTHR30204:SF69">
    <property type="entry name" value="MERR-FAMILY TRANSCRIPTIONAL REGULATOR"/>
    <property type="match status" value="1"/>
</dbReference>
<keyword evidence="1" id="KW-0678">Repressor</keyword>
<evidence type="ECO:0000256" key="2">
    <source>
        <dbReference type="ARBA" id="ARBA00023015"/>
    </source>
</evidence>
<evidence type="ECO:0000256" key="1">
    <source>
        <dbReference type="ARBA" id="ARBA00022491"/>
    </source>
</evidence>
<organism evidence="6 7">
    <name type="scientific">Nocardia cyriacigeorgica</name>
    <dbReference type="NCBI Taxonomy" id="135487"/>
    <lineage>
        <taxon>Bacteria</taxon>
        <taxon>Bacillati</taxon>
        <taxon>Actinomycetota</taxon>
        <taxon>Actinomycetes</taxon>
        <taxon>Mycobacteriales</taxon>
        <taxon>Nocardiaceae</taxon>
        <taxon>Nocardia</taxon>
    </lineage>
</organism>
<dbReference type="Gene3D" id="1.10.1660.10">
    <property type="match status" value="1"/>
</dbReference>
<accession>A0A4V6ICR9</accession>
<evidence type="ECO:0000313" key="6">
    <source>
        <dbReference type="EMBL" id="VFB00654.1"/>
    </source>
</evidence>
<sequence>MVAGTRTGEWSIQDLAKAAGTTSRTLRHYGELGLLPPSRIGTNGYRYYDQDSLVRLQRILLLRELGLGLPVIADVLAGEQDTTAALHTHLELLRQEQDRIRRRIESVNSTLRKMERGEKLVAAEVFDGFDHTQYKDEVIERWGKEAYESGDRWWRSLSEADKQAFQQTQLDIAADFGRAHAAGLDAGSDEVQAITQRHYEWMTGGYQGKRPGADHFAGLGEMYVADPRFGQNYDRHGEGTAEFVRDAMRIYADRNLR</sequence>
<name>A0A4V6ICR9_9NOCA</name>